<dbReference type="AlphaFoldDB" id="A0A5B9Q4L2"/>
<reference evidence="2 3" key="1">
    <citation type="submission" date="2019-08" db="EMBL/GenBank/DDBJ databases">
        <title>Deep-cultivation of Planctomycetes and their phenomic and genomic characterization uncovers novel biology.</title>
        <authorList>
            <person name="Wiegand S."/>
            <person name="Jogler M."/>
            <person name="Boedeker C."/>
            <person name="Pinto D."/>
            <person name="Vollmers J."/>
            <person name="Rivas-Marin E."/>
            <person name="Kohn T."/>
            <person name="Peeters S.H."/>
            <person name="Heuer A."/>
            <person name="Rast P."/>
            <person name="Oberbeckmann S."/>
            <person name="Bunk B."/>
            <person name="Jeske O."/>
            <person name="Meyerdierks A."/>
            <person name="Storesund J.E."/>
            <person name="Kallscheuer N."/>
            <person name="Luecker S."/>
            <person name="Lage O.M."/>
            <person name="Pohl T."/>
            <person name="Merkel B.J."/>
            <person name="Hornburger P."/>
            <person name="Mueller R.-W."/>
            <person name="Bruemmer F."/>
            <person name="Labrenz M."/>
            <person name="Spormann A.M."/>
            <person name="Op den Camp H."/>
            <person name="Overmann J."/>
            <person name="Amann R."/>
            <person name="Jetten M.S.M."/>
            <person name="Mascher T."/>
            <person name="Medema M.H."/>
            <person name="Devos D.P."/>
            <person name="Kaster A.-K."/>
            <person name="Ovreas L."/>
            <person name="Rohde M."/>
            <person name="Galperin M.Y."/>
            <person name="Jogler C."/>
        </authorList>
    </citation>
    <scope>NUCLEOTIDE SEQUENCE [LARGE SCALE GENOMIC DNA]</scope>
    <source>
        <strain evidence="2 3">Pr1d</strain>
    </source>
</reference>
<gene>
    <name evidence="2" type="ORF">Pr1d_12350</name>
</gene>
<dbReference type="OrthoDB" id="260629at2"/>
<sequence>MGNPTEKNERLTTIVCALVAIAMIAAGVTARQGDSPASNEPEQWESDVRYQIKASFRQRARERDARLSQVEAVMAAWRTSNQSEADREKLIEWLSDTIVRSMPGSIDDLTPQPTFSSHESAAVVYSPPAELPRPPATIQAPSLLAGTRFPDVPITPTPYDPFSVKIANDGAMEVEEPIAPTPDDSFVPEQPPTVDPSKRHLANKPGIETAALPQAPLPGSSMVSFETRDQVDKSEKQPLTVVSPHPVQVAINLTELAARIAGYHDSLDEVETALLRTDEASLELVAEQAQKLDTMTRDYNFVRLYYESLSDDERQTLLAPRPLSATLKEVSRQLDRYELSLDTDFLGSIDSSQAEQIAELRGLLAALGERIGR</sequence>
<dbReference type="KEGG" id="bgok:Pr1d_12350"/>
<name>A0A5B9Q4L2_9BACT</name>
<dbReference type="Proteomes" id="UP000323917">
    <property type="component" value="Chromosome"/>
</dbReference>
<dbReference type="RefSeq" id="WP_148072665.1">
    <property type="nucleotide sequence ID" value="NZ_CP042913.1"/>
</dbReference>
<feature type="region of interest" description="Disordered" evidence="1">
    <location>
        <begin position="179"/>
        <end position="198"/>
    </location>
</feature>
<accession>A0A5B9Q4L2</accession>
<evidence type="ECO:0000256" key="1">
    <source>
        <dbReference type="SAM" id="MobiDB-lite"/>
    </source>
</evidence>
<feature type="compositionally biased region" description="Basic and acidic residues" evidence="1">
    <location>
        <begin position="226"/>
        <end position="236"/>
    </location>
</feature>
<feature type="region of interest" description="Disordered" evidence="1">
    <location>
        <begin position="209"/>
        <end position="238"/>
    </location>
</feature>
<dbReference type="EMBL" id="CP042913">
    <property type="protein sequence ID" value="QEG33964.1"/>
    <property type="molecule type" value="Genomic_DNA"/>
</dbReference>
<organism evidence="2 3">
    <name type="scientific">Bythopirellula goksoeyrii</name>
    <dbReference type="NCBI Taxonomy" id="1400387"/>
    <lineage>
        <taxon>Bacteria</taxon>
        <taxon>Pseudomonadati</taxon>
        <taxon>Planctomycetota</taxon>
        <taxon>Planctomycetia</taxon>
        <taxon>Pirellulales</taxon>
        <taxon>Lacipirellulaceae</taxon>
        <taxon>Bythopirellula</taxon>
    </lineage>
</organism>
<evidence type="ECO:0000313" key="2">
    <source>
        <dbReference type="EMBL" id="QEG33964.1"/>
    </source>
</evidence>
<proteinExistence type="predicted"/>
<evidence type="ECO:0000313" key="3">
    <source>
        <dbReference type="Proteomes" id="UP000323917"/>
    </source>
</evidence>
<protein>
    <submittedName>
        <fullName evidence="2">Uncharacterized protein</fullName>
    </submittedName>
</protein>
<keyword evidence="3" id="KW-1185">Reference proteome</keyword>